<dbReference type="PANTHER" id="PTHR24421">
    <property type="entry name" value="NITRATE/NITRITE SENSOR PROTEIN NARX-RELATED"/>
    <property type="match status" value="1"/>
</dbReference>
<dbReference type="InterPro" id="IPR003594">
    <property type="entry name" value="HATPase_dom"/>
</dbReference>
<feature type="coiled-coil region" evidence="8">
    <location>
        <begin position="40"/>
        <end position="67"/>
    </location>
</feature>
<dbReference type="PROSITE" id="PS50109">
    <property type="entry name" value="HIS_KIN"/>
    <property type="match status" value="1"/>
</dbReference>
<evidence type="ECO:0000256" key="1">
    <source>
        <dbReference type="ARBA" id="ARBA00000085"/>
    </source>
</evidence>
<dbReference type="Gene3D" id="3.30.565.10">
    <property type="entry name" value="Histidine kinase-like ATPase, C-terminal domain"/>
    <property type="match status" value="1"/>
</dbReference>
<dbReference type="PIRSF" id="PIRSF003169">
    <property type="entry name" value="STHK_DegS"/>
    <property type="match status" value="1"/>
</dbReference>
<dbReference type="EC" id="3.1.3.-" evidence="7"/>
<evidence type="ECO:0000313" key="11">
    <source>
        <dbReference type="Proteomes" id="UP000245938"/>
    </source>
</evidence>
<evidence type="ECO:0000256" key="6">
    <source>
        <dbReference type="ARBA" id="ARBA00023012"/>
    </source>
</evidence>
<keyword evidence="2 7" id="KW-0808">Transferase</keyword>
<dbReference type="AlphaFoldDB" id="A0A2U3AMP7"/>
<dbReference type="EC" id="2.7.13.3" evidence="7"/>
<dbReference type="EMBL" id="QFVR01000006">
    <property type="protein sequence ID" value="PWI25781.1"/>
    <property type="molecule type" value="Genomic_DNA"/>
</dbReference>
<evidence type="ECO:0000256" key="5">
    <source>
        <dbReference type="ARBA" id="ARBA00022840"/>
    </source>
</evidence>
<dbReference type="Pfam" id="PF02518">
    <property type="entry name" value="HATPase_c"/>
    <property type="match status" value="1"/>
</dbReference>
<keyword evidence="11" id="KW-1185">Reference proteome</keyword>
<dbReference type="RefSeq" id="WP_109305539.1">
    <property type="nucleotide sequence ID" value="NZ_BJUF01000049.1"/>
</dbReference>
<evidence type="ECO:0000313" key="10">
    <source>
        <dbReference type="EMBL" id="PWI25781.1"/>
    </source>
</evidence>
<keyword evidence="7" id="KW-0963">Cytoplasm</keyword>
<dbReference type="SUPFAM" id="SSF55874">
    <property type="entry name" value="ATPase domain of HSP90 chaperone/DNA topoisomerase II/histidine kinase"/>
    <property type="match status" value="1"/>
</dbReference>
<dbReference type="GO" id="GO:0005737">
    <property type="term" value="C:cytoplasm"/>
    <property type="evidence" value="ECO:0007669"/>
    <property type="project" value="UniProtKB-SubCell"/>
</dbReference>
<keyword evidence="3 7" id="KW-0547">Nucleotide-binding</keyword>
<evidence type="ECO:0000256" key="8">
    <source>
        <dbReference type="SAM" id="Coils"/>
    </source>
</evidence>
<dbReference type="InterPro" id="IPR036890">
    <property type="entry name" value="HATPase_C_sf"/>
</dbReference>
<dbReference type="PANTHER" id="PTHR24421:SF55">
    <property type="entry name" value="SENSOR HISTIDINE KINASE YDFH"/>
    <property type="match status" value="1"/>
</dbReference>
<keyword evidence="7" id="KW-0378">Hydrolase</keyword>
<protein>
    <recommendedName>
        <fullName evidence="7">Signal transduction histidine-protein kinase/phosphatase DegS</fullName>
        <ecNumber evidence="7">2.7.13.3</ecNumber>
        <ecNumber evidence="7">3.1.3.-</ecNumber>
    </recommendedName>
</protein>
<dbReference type="Pfam" id="PF05384">
    <property type="entry name" value="DegS"/>
    <property type="match status" value="1"/>
</dbReference>
<reference evidence="10 11" key="1">
    <citation type="submission" date="2018-05" db="EMBL/GenBank/DDBJ databases">
        <title>Kurthia sibirica genome sequence.</title>
        <authorList>
            <person name="Maclea K.S."/>
            <person name="Goen A.E."/>
        </authorList>
    </citation>
    <scope>NUCLEOTIDE SEQUENCE [LARGE SCALE GENOMIC DNA]</scope>
    <source>
        <strain evidence="10 11">ATCC 49154</strain>
    </source>
</reference>
<proteinExistence type="predicted"/>
<dbReference type="GO" id="GO:0016020">
    <property type="term" value="C:membrane"/>
    <property type="evidence" value="ECO:0007669"/>
    <property type="project" value="InterPro"/>
</dbReference>
<keyword evidence="6 7" id="KW-0902">Two-component regulatory system</keyword>
<dbReference type="GO" id="GO:0004721">
    <property type="term" value="F:phosphoprotein phosphatase activity"/>
    <property type="evidence" value="ECO:0007669"/>
    <property type="project" value="UniProtKB-UniRule"/>
</dbReference>
<feature type="coiled-coil region" evidence="8">
    <location>
        <begin position="104"/>
        <end position="138"/>
    </location>
</feature>
<evidence type="ECO:0000256" key="2">
    <source>
        <dbReference type="ARBA" id="ARBA00022679"/>
    </source>
</evidence>
<dbReference type="GO" id="GO:0005524">
    <property type="term" value="F:ATP binding"/>
    <property type="evidence" value="ECO:0007669"/>
    <property type="project" value="UniProtKB-UniRule"/>
</dbReference>
<keyword evidence="5 7" id="KW-0067">ATP-binding</keyword>
<evidence type="ECO:0000256" key="7">
    <source>
        <dbReference type="PIRNR" id="PIRNR003169"/>
    </source>
</evidence>
<name>A0A2U3AMP7_9BACL</name>
<dbReference type="SMART" id="SM00387">
    <property type="entry name" value="HATPase_c"/>
    <property type="match status" value="1"/>
</dbReference>
<keyword evidence="4 7" id="KW-0418">Kinase</keyword>
<comment type="catalytic activity">
    <reaction evidence="1 7">
        <text>ATP + protein L-histidine = ADP + protein N-phospho-L-histidine.</text>
        <dbReference type="EC" id="2.7.13.3"/>
    </reaction>
</comment>
<comment type="subcellular location">
    <subcellularLocation>
        <location evidence="7">Cytoplasm</location>
    </subcellularLocation>
</comment>
<dbReference type="GO" id="GO:0000155">
    <property type="term" value="F:phosphorelay sensor kinase activity"/>
    <property type="evidence" value="ECO:0007669"/>
    <property type="project" value="UniProtKB-UniRule"/>
</dbReference>
<dbReference type="InterPro" id="IPR050482">
    <property type="entry name" value="Sensor_HK_TwoCompSys"/>
</dbReference>
<keyword evidence="7" id="KW-0904">Protein phosphatase</keyword>
<dbReference type="InterPro" id="IPR011712">
    <property type="entry name" value="Sig_transdc_His_kin_sub3_dim/P"/>
</dbReference>
<accession>A0A2U3AMP7</accession>
<dbReference type="InterPro" id="IPR005467">
    <property type="entry name" value="His_kinase_dom"/>
</dbReference>
<gene>
    <name evidence="10" type="ORF">DEX24_06150</name>
</gene>
<dbReference type="CDD" id="cd16917">
    <property type="entry name" value="HATPase_UhpB-NarQ-NarX-like"/>
    <property type="match status" value="1"/>
</dbReference>
<comment type="caution">
    <text evidence="10">The sequence shown here is derived from an EMBL/GenBank/DDBJ whole genome shotgun (WGS) entry which is preliminary data.</text>
</comment>
<dbReference type="InterPro" id="IPR016381">
    <property type="entry name" value="Sig_transdc_His_kinase_DegS"/>
</dbReference>
<dbReference type="OrthoDB" id="9781904at2"/>
<sequence length="382" mass="44056">MANDKFDIKSLDLVFNRMVKTIDESKHDIFTISEQSRSSFEEMKLELEDIRHKIKNIIEENDLLEERSQSSRQYLAEVSRNFKVYSEEQVKNAYEQANKIQIRLSVVQTEEKTLRERRDDLERRIRALLDTIEKADHLVNQVNVVLNYLTYDLKHVGPALENAKLKEDFTIKIIEATEEERKRISREIHDGPAQMLANVLLRTDLINRTFKERGAEQALEEILSLKGMVRDALHEVRRIIYDLRPMALDDLGIVPTLRKYLHSVEDYNPETVIHFSSIGEAIRIKTNYEIAIFRLIQECVNNAIKHGKATEIVVTFIWKKDNVVISVKDNGSGFNTKVSKEGSFGLVGMRERVELLSGRMEINSGEHNGTAVLVTIPLLPGK</sequence>
<dbReference type="Pfam" id="PF07730">
    <property type="entry name" value="HisKA_3"/>
    <property type="match status" value="1"/>
</dbReference>
<comment type="function">
    <text evidence="7">Member of the two-component regulatory system DegS/DegU, which plays an important role in the transition growth phase.</text>
</comment>
<organism evidence="10 11">
    <name type="scientific">Kurthia sibirica</name>
    <dbReference type="NCBI Taxonomy" id="202750"/>
    <lineage>
        <taxon>Bacteria</taxon>
        <taxon>Bacillati</taxon>
        <taxon>Bacillota</taxon>
        <taxon>Bacilli</taxon>
        <taxon>Bacillales</taxon>
        <taxon>Caryophanaceae</taxon>
        <taxon>Kurthia</taxon>
    </lineage>
</organism>
<dbReference type="GO" id="GO:0046983">
    <property type="term" value="F:protein dimerization activity"/>
    <property type="evidence" value="ECO:0007669"/>
    <property type="project" value="InterPro"/>
</dbReference>
<evidence type="ECO:0000256" key="3">
    <source>
        <dbReference type="ARBA" id="ARBA00022741"/>
    </source>
</evidence>
<evidence type="ECO:0000259" key="9">
    <source>
        <dbReference type="PROSITE" id="PS50109"/>
    </source>
</evidence>
<feature type="domain" description="Histidine kinase" evidence="9">
    <location>
        <begin position="292"/>
        <end position="380"/>
    </location>
</feature>
<dbReference type="InterPro" id="IPR008595">
    <property type="entry name" value="DegS"/>
</dbReference>
<dbReference type="Proteomes" id="UP000245938">
    <property type="component" value="Unassembled WGS sequence"/>
</dbReference>
<evidence type="ECO:0000256" key="4">
    <source>
        <dbReference type="ARBA" id="ARBA00022777"/>
    </source>
</evidence>
<keyword evidence="8" id="KW-0175">Coiled coil</keyword>
<dbReference type="Gene3D" id="1.20.5.1930">
    <property type="match status" value="1"/>
</dbReference>